<sequence>MEMERSGRCPRCNTPTTAGLRYCPTCGLRLGAPDPGAGPASTADPFLARVRAALLNEYDVAREIGRGGMAAVFLAQDLRLPRRVALKVMLPELAYSPVMPQRFVGEARTAAMLDHPNIVPVFHAGEQDGLRYFAMRYIDGCSLERLQRARGPLPVTLACHLIAEIAAALDYAHSHGVVHRDVKPANVMIDRRFGRAIVTDFGIARVADGHRLTGTGLAIGTPEYMSPEQYASEDVTGASDQYALGCVAFQLLTGRPPFVGSQAEVLMAHVRQAPPSLRAMRPDVPPLVETLVMRMLAKAPADRWPSLGELGARFTEHVGSAALALPAQLIALLPEPTAEEKLEQTPVSPAAGLSRPAPSLAAPVEPVAAPAAPAEPPAAPAAPAAPAPVTPPEPITTSTTRDRPALRDTAFTPGVAAPGVAAPPADETWEEVPARSATFAGYRPVAPAEPEPVEPPRSGGRGRWLVAGGALAAIVATVALIAGDNEAVESSQTGEVAVVPPVDSARPPRPDSSDTPRRDSLLGSDSTGPRADSTPPDPATVRQVVIAPSQRARLTLPAGDSLPLTARLVDGNRNAVSFPGIVRWSSNDPTVARVSVTGVLQAVSPGRARITASIGEARTSVNAFVTAPPPPPTTVVTETKQVEARPSLPSDEDTRREAEGLAAAMRERRVDELRALFDAVPDAPSAGRLLERLARERDLRVDASPSGAPELAGPRATVPIRVRLSWKRGGVSKLMGRDEATAHLSAQLERAGNNWRVVALRLTSPFKG</sequence>
<evidence type="ECO:0000256" key="7">
    <source>
        <dbReference type="PROSITE-ProRule" id="PRU10141"/>
    </source>
</evidence>
<gene>
    <name evidence="10" type="ORF">rosag_19490</name>
</gene>
<dbReference type="InterPro" id="IPR000719">
    <property type="entry name" value="Prot_kinase_dom"/>
</dbReference>
<evidence type="ECO:0000256" key="5">
    <source>
        <dbReference type="ARBA" id="ARBA00022777"/>
    </source>
</evidence>
<feature type="compositionally biased region" description="Low complexity" evidence="8">
    <location>
        <begin position="413"/>
        <end position="425"/>
    </location>
</feature>
<dbReference type="CDD" id="cd14014">
    <property type="entry name" value="STKc_PknB_like"/>
    <property type="match status" value="1"/>
</dbReference>
<feature type="region of interest" description="Disordered" evidence="8">
    <location>
        <begin position="623"/>
        <end position="655"/>
    </location>
</feature>
<dbReference type="InterPro" id="IPR008964">
    <property type="entry name" value="Invasin/intimin_cell_adhesion"/>
</dbReference>
<dbReference type="Gene3D" id="2.60.40.1080">
    <property type="match status" value="1"/>
</dbReference>
<dbReference type="InterPro" id="IPR003343">
    <property type="entry name" value="Big_2"/>
</dbReference>
<dbReference type="Gene3D" id="3.30.200.20">
    <property type="entry name" value="Phosphorylase Kinase, domain 1"/>
    <property type="match status" value="1"/>
</dbReference>
<evidence type="ECO:0000256" key="8">
    <source>
        <dbReference type="SAM" id="MobiDB-lite"/>
    </source>
</evidence>
<dbReference type="AlphaFoldDB" id="A0AA37V6K2"/>
<protein>
    <recommendedName>
        <fullName evidence="1">non-specific serine/threonine protein kinase</fullName>
        <ecNumber evidence="1">2.7.11.1</ecNumber>
    </recommendedName>
</protein>
<keyword evidence="2" id="KW-0723">Serine/threonine-protein kinase</keyword>
<dbReference type="PANTHER" id="PTHR43289:SF6">
    <property type="entry name" value="SERINE_THREONINE-PROTEIN KINASE NEKL-3"/>
    <property type="match status" value="1"/>
</dbReference>
<dbReference type="InterPro" id="IPR017441">
    <property type="entry name" value="Protein_kinase_ATP_BS"/>
</dbReference>
<dbReference type="PROSITE" id="PS00108">
    <property type="entry name" value="PROTEIN_KINASE_ST"/>
    <property type="match status" value="1"/>
</dbReference>
<reference evidence="10" key="1">
    <citation type="submission" date="2022-08" db="EMBL/GenBank/DDBJ databases">
        <title>Draft genome sequencing of Roseisolibacter agri AW1220.</title>
        <authorList>
            <person name="Tobiishi Y."/>
            <person name="Tonouchi A."/>
        </authorList>
    </citation>
    <scope>NUCLEOTIDE SEQUENCE</scope>
    <source>
        <strain evidence="10">AW1220</strain>
    </source>
</reference>
<evidence type="ECO:0000313" key="11">
    <source>
        <dbReference type="Proteomes" id="UP001161325"/>
    </source>
</evidence>
<dbReference type="EMBL" id="BRXS01000003">
    <property type="protein sequence ID" value="GLC25436.1"/>
    <property type="molecule type" value="Genomic_DNA"/>
</dbReference>
<accession>A0AA37V6K2</accession>
<dbReference type="SUPFAM" id="SSF56112">
    <property type="entry name" value="Protein kinase-like (PK-like)"/>
    <property type="match status" value="1"/>
</dbReference>
<dbReference type="GO" id="GO:0004674">
    <property type="term" value="F:protein serine/threonine kinase activity"/>
    <property type="evidence" value="ECO:0007669"/>
    <property type="project" value="UniProtKB-KW"/>
</dbReference>
<evidence type="ECO:0000256" key="6">
    <source>
        <dbReference type="ARBA" id="ARBA00022840"/>
    </source>
</evidence>
<dbReference type="SMART" id="SM00220">
    <property type="entry name" value="S_TKc"/>
    <property type="match status" value="1"/>
</dbReference>
<feature type="region of interest" description="Disordered" evidence="8">
    <location>
        <begin position="367"/>
        <end position="431"/>
    </location>
</feature>
<dbReference type="SUPFAM" id="SSF49373">
    <property type="entry name" value="Invasin/intimin cell-adhesion fragments"/>
    <property type="match status" value="1"/>
</dbReference>
<dbReference type="Pfam" id="PF00069">
    <property type="entry name" value="Pkinase"/>
    <property type="match status" value="1"/>
</dbReference>
<feature type="binding site" evidence="7">
    <location>
        <position position="87"/>
    </location>
    <ligand>
        <name>ATP</name>
        <dbReference type="ChEBI" id="CHEBI:30616"/>
    </ligand>
</feature>
<dbReference type="PANTHER" id="PTHR43289">
    <property type="entry name" value="MITOGEN-ACTIVATED PROTEIN KINASE KINASE KINASE 20-RELATED"/>
    <property type="match status" value="1"/>
</dbReference>
<evidence type="ECO:0000313" key="10">
    <source>
        <dbReference type="EMBL" id="GLC25436.1"/>
    </source>
</evidence>
<dbReference type="PROSITE" id="PS50011">
    <property type="entry name" value="PROTEIN_KINASE_DOM"/>
    <property type="match status" value="1"/>
</dbReference>
<keyword evidence="3" id="KW-0808">Transferase</keyword>
<dbReference type="PROSITE" id="PS00107">
    <property type="entry name" value="PROTEIN_KINASE_ATP"/>
    <property type="match status" value="1"/>
</dbReference>
<keyword evidence="4 7" id="KW-0547">Nucleotide-binding</keyword>
<dbReference type="EC" id="2.7.11.1" evidence="1"/>
<organism evidence="10 11">
    <name type="scientific">Roseisolibacter agri</name>
    <dbReference type="NCBI Taxonomy" id="2014610"/>
    <lineage>
        <taxon>Bacteria</taxon>
        <taxon>Pseudomonadati</taxon>
        <taxon>Gemmatimonadota</taxon>
        <taxon>Gemmatimonadia</taxon>
        <taxon>Gemmatimonadales</taxon>
        <taxon>Gemmatimonadaceae</taxon>
        <taxon>Roseisolibacter</taxon>
    </lineage>
</organism>
<evidence type="ECO:0000256" key="4">
    <source>
        <dbReference type="ARBA" id="ARBA00022741"/>
    </source>
</evidence>
<feature type="region of interest" description="Disordered" evidence="8">
    <location>
        <begin position="441"/>
        <end position="460"/>
    </location>
</feature>
<feature type="region of interest" description="Disordered" evidence="8">
    <location>
        <begin position="488"/>
        <end position="541"/>
    </location>
</feature>
<name>A0AA37V6K2_9BACT</name>
<keyword evidence="5" id="KW-0418">Kinase</keyword>
<proteinExistence type="predicted"/>
<keyword evidence="11" id="KW-1185">Reference proteome</keyword>
<evidence type="ECO:0000259" key="9">
    <source>
        <dbReference type="PROSITE" id="PS50011"/>
    </source>
</evidence>
<feature type="compositionally biased region" description="Low complexity" evidence="8">
    <location>
        <begin position="496"/>
        <end position="505"/>
    </location>
</feature>
<feature type="domain" description="Protein kinase" evidence="9">
    <location>
        <begin position="58"/>
        <end position="315"/>
    </location>
</feature>
<dbReference type="FunFam" id="1.10.510.10:FF:000021">
    <property type="entry name" value="Serine/threonine protein kinase"/>
    <property type="match status" value="1"/>
</dbReference>
<feature type="compositionally biased region" description="Pro residues" evidence="8">
    <location>
        <begin position="373"/>
        <end position="394"/>
    </location>
</feature>
<evidence type="ECO:0000256" key="3">
    <source>
        <dbReference type="ARBA" id="ARBA00022679"/>
    </source>
</evidence>
<dbReference type="GO" id="GO:0005524">
    <property type="term" value="F:ATP binding"/>
    <property type="evidence" value="ECO:0007669"/>
    <property type="project" value="UniProtKB-UniRule"/>
</dbReference>
<feature type="compositionally biased region" description="Basic and acidic residues" evidence="8">
    <location>
        <begin position="506"/>
        <end position="520"/>
    </location>
</feature>
<evidence type="ECO:0000256" key="2">
    <source>
        <dbReference type="ARBA" id="ARBA00022527"/>
    </source>
</evidence>
<evidence type="ECO:0000256" key="1">
    <source>
        <dbReference type="ARBA" id="ARBA00012513"/>
    </source>
</evidence>
<dbReference type="Pfam" id="PF02368">
    <property type="entry name" value="Big_2"/>
    <property type="match status" value="1"/>
</dbReference>
<dbReference type="InterPro" id="IPR008271">
    <property type="entry name" value="Ser/Thr_kinase_AS"/>
</dbReference>
<keyword evidence="6 7" id="KW-0067">ATP-binding</keyword>
<comment type="caution">
    <text evidence="10">The sequence shown here is derived from an EMBL/GenBank/DDBJ whole genome shotgun (WGS) entry which is preliminary data.</text>
</comment>
<dbReference type="InterPro" id="IPR011009">
    <property type="entry name" value="Kinase-like_dom_sf"/>
</dbReference>
<dbReference type="Proteomes" id="UP001161325">
    <property type="component" value="Unassembled WGS sequence"/>
</dbReference>
<dbReference type="Gene3D" id="1.10.510.10">
    <property type="entry name" value="Transferase(Phosphotransferase) domain 1"/>
    <property type="match status" value="1"/>
</dbReference>